<protein>
    <submittedName>
        <fullName evidence="1">Uncharacterized protein</fullName>
    </submittedName>
</protein>
<name>A0A0F6EUY3_PAEPO</name>
<reference evidence="1 2" key="1">
    <citation type="submission" date="2018-06" db="EMBL/GenBank/DDBJ databases">
        <authorList>
            <consortium name="Pathogen Informatics"/>
            <person name="Doyle S."/>
        </authorList>
    </citation>
    <scope>NUCLEOTIDE SEQUENCE [LARGE SCALE GENOMIC DNA]</scope>
    <source>
        <strain evidence="1 2">NCTC10343</strain>
    </source>
</reference>
<dbReference type="Pfam" id="PF17248">
    <property type="entry name" value="DUF5317"/>
    <property type="match status" value="1"/>
</dbReference>
<sequence>MVYDGVLLGLIVGLFRGGWRQGLIRFSHIRLIAGWMFPLLLVVQFIIFYAQEKWAWLAAINGYLFMGVYVVGLIFLWLNRHHKGFKLILIGVLMNFIVMAVNGGRMPVSLSASEVLGPYYTDMLKSGSVISKHYMMDASTRLSLLGDIIPLSKPYPRTQVISIGDVVMNFGMFLFIQNVMVVKRNKDNQQETNPHHA</sequence>
<evidence type="ECO:0000313" key="2">
    <source>
        <dbReference type="Proteomes" id="UP000254400"/>
    </source>
</evidence>
<dbReference type="GeneID" id="93349243"/>
<evidence type="ECO:0000313" key="1">
    <source>
        <dbReference type="EMBL" id="SUA62712.1"/>
    </source>
</evidence>
<accession>A0A0F6EUY3</accession>
<dbReference type="AlphaFoldDB" id="A0A0F6EUY3"/>
<dbReference type="InterPro" id="IPR035168">
    <property type="entry name" value="DUF5317"/>
</dbReference>
<dbReference type="Proteomes" id="UP000254400">
    <property type="component" value="Unassembled WGS sequence"/>
</dbReference>
<dbReference type="EMBL" id="UGSC01000001">
    <property type="protein sequence ID" value="SUA62712.1"/>
    <property type="molecule type" value="Genomic_DNA"/>
</dbReference>
<gene>
    <name evidence="1" type="ORF">NCTC10343_00423</name>
</gene>
<dbReference type="RefSeq" id="WP_017427192.1">
    <property type="nucleotide sequence ID" value="NZ_CP009909.1"/>
</dbReference>
<organism evidence="1 2">
    <name type="scientific">Paenibacillus polymyxa</name>
    <name type="common">Bacillus polymyxa</name>
    <dbReference type="NCBI Taxonomy" id="1406"/>
    <lineage>
        <taxon>Bacteria</taxon>
        <taxon>Bacillati</taxon>
        <taxon>Bacillota</taxon>
        <taxon>Bacilli</taxon>
        <taxon>Bacillales</taxon>
        <taxon>Paenibacillaceae</taxon>
        <taxon>Paenibacillus</taxon>
    </lineage>
</organism>
<proteinExistence type="predicted"/>